<dbReference type="PROSITE" id="PS00061">
    <property type="entry name" value="ADH_SHORT"/>
    <property type="match status" value="1"/>
</dbReference>
<reference evidence="3 4" key="1">
    <citation type="submission" date="2019-05" db="EMBL/GenBank/DDBJ databases">
        <title>Marivita sp. nov. isolated from sea sediment.</title>
        <authorList>
            <person name="Kim W."/>
        </authorList>
    </citation>
    <scope>NUCLEOTIDE SEQUENCE [LARGE SCALE GENOMIC DNA]</scope>
    <source>
        <strain evidence="3 4">CAU 1492</strain>
    </source>
</reference>
<feature type="domain" description="Ketoreductase" evidence="2">
    <location>
        <begin position="11"/>
        <end position="201"/>
    </location>
</feature>
<dbReference type="InterPro" id="IPR057326">
    <property type="entry name" value="KR_dom"/>
</dbReference>
<keyword evidence="4" id="KW-1185">Reference proteome</keyword>
<dbReference type="RefSeq" id="WP_138863487.1">
    <property type="nucleotide sequence ID" value="NZ_VCPC01000002.1"/>
</dbReference>
<dbReference type="PANTHER" id="PTHR42760">
    <property type="entry name" value="SHORT-CHAIN DEHYDROGENASES/REDUCTASES FAMILY MEMBER"/>
    <property type="match status" value="1"/>
</dbReference>
<gene>
    <name evidence="3" type="ORF">FGK64_09040</name>
</gene>
<dbReference type="Proteomes" id="UP001191082">
    <property type="component" value="Unassembled WGS sequence"/>
</dbReference>
<dbReference type="Gene3D" id="3.40.50.720">
    <property type="entry name" value="NAD(P)-binding Rossmann-like Domain"/>
    <property type="match status" value="1"/>
</dbReference>
<dbReference type="SMART" id="SM00822">
    <property type="entry name" value="PKS_KR"/>
    <property type="match status" value="1"/>
</dbReference>
<proteinExistence type="inferred from homology"/>
<protein>
    <submittedName>
        <fullName evidence="3">SDR family oxidoreductase</fullName>
    </submittedName>
</protein>
<evidence type="ECO:0000313" key="3">
    <source>
        <dbReference type="EMBL" id="TMV12931.1"/>
    </source>
</evidence>
<dbReference type="EMBL" id="VCPC01000002">
    <property type="protein sequence ID" value="TMV12931.1"/>
    <property type="molecule type" value="Genomic_DNA"/>
</dbReference>
<dbReference type="InterPro" id="IPR036291">
    <property type="entry name" value="NAD(P)-bd_dom_sf"/>
</dbReference>
<dbReference type="PRINTS" id="PR00081">
    <property type="entry name" value="GDHRDH"/>
</dbReference>
<name>A0ABY2X979_9RHOB</name>
<evidence type="ECO:0000256" key="1">
    <source>
        <dbReference type="ARBA" id="ARBA00006484"/>
    </source>
</evidence>
<dbReference type="Pfam" id="PF13561">
    <property type="entry name" value="adh_short_C2"/>
    <property type="match status" value="1"/>
</dbReference>
<evidence type="ECO:0000313" key="4">
    <source>
        <dbReference type="Proteomes" id="UP001191082"/>
    </source>
</evidence>
<accession>A0ABY2X979</accession>
<dbReference type="InterPro" id="IPR020904">
    <property type="entry name" value="Sc_DH/Rdtase_CS"/>
</dbReference>
<sequence>MTKPQFDLTGKVALVTGGNGGIGLGMANAMAAAGADIAIWGTNPDKNAAAAEQLGGHGTRVKAYSCNVADRAEVDAQMAATLEDFGRIDGCFANAGVSGRGARSFLEITPDEWRRVMSVNLDGVYHTYQAALRHMVDRANAGDPGGRLACVSSLASVSGAARAEHYAASKGALNAMTYALAVEFARYGITANAILPGWIATDMTEDARDNAKFAEAAGKRIPVRRWGEPADFGGIAVYLLSDASAYHTGQLLQIDGGYFRF</sequence>
<organism evidence="3 4">
    <name type="scientific">Arenibacterium halophilum</name>
    <dbReference type="NCBI Taxonomy" id="2583821"/>
    <lineage>
        <taxon>Bacteria</taxon>
        <taxon>Pseudomonadati</taxon>
        <taxon>Pseudomonadota</taxon>
        <taxon>Alphaproteobacteria</taxon>
        <taxon>Rhodobacterales</taxon>
        <taxon>Paracoccaceae</taxon>
        <taxon>Arenibacterium</taxon>
    </lineage>
</organism>
<dbReference type="SUPFAM" id="SSF51735">
    <property type="entry name" value="NAD(P)-binding Rossmann-fold domains"/>
    <property type="match status" value="1"/>
</dbReference>
<dbReference type="PRINTS" id="PR00080">
    <property type="entry name" value="SDRFAMILY"/>
</dbReference>
<evidence type="ECO:0000259" key="2">
    <source>
        <dbReference type="SMART" id="SM00822"/>
    </source>
</evidence>
<comment type="similarity">
    <text evidence="1">Belongs to the short-chain dehydrogenases/reductases (SDR) family.</text>
</comment>
<dbReference type="InterPro" id="IPR002347">
    <property type="entry name" value="SDR_fam"/>
</dbReference>
<comment type="caution">
    <text evidence="3">The sequence shown here is derived from an EMBL/GenBank/DDBJ whole genome shotgun (WGS) entry which is preliminary data.</text>
</comment>